<dbReference type="Proteomes" id="UP000223834">
    <property type="component" value="Unassembled WGS sequence"/>
</dbReference>
<dbReference type="AlphaFoldDB" id="A0A9X7CG51"/>
<keyword evidence="1" id="KW-0812">Transmembrane</keyword>
<keyword evidence="1" id="KW-1133">Transmembrane helix</keyword>
<evidence type="ECO:0000313" key="3">
    <source>
        <dbReference type="Proteomes" id="UP000223834"/>
    </source>
</evidence>
<feature type="transmembrane region" description="Helical" evidence="1">
    <location>
        <begin position="6"/>
        <end position="27"/>
    </location>
</feature>
<keyword evidence="1" id="KW-0472">Membrane</keyword>
<proteinExistence type="predicted"/>
<sequence length="106" mass="12191">MIFFKAIAYILLSIGVCTFVLAGIAAIVKKQMTIANINLLLAMYYFCSGSLLYLCTLWETQDIFLQAFLILIVGIVIVRLRKSWYIPQMRTHLQKLQEQVTNKNDL</sequence>
<reference evidence="2 3" key="1">
    <citation type="submission" date="2017-09" db="EMBL/GenBank/DDBJ databases">
        <title>Large-scale bioinformatics analysis of Bacillus genomes uncovers conserved roles of natural products in bacterial physiology.</title>
        <authorList>
            <consortium name="Agbiome Team Llc"/>
            <person name="Bleich R.M."/>
            <person name="Grubbs K.J."/>
            <person name="Santa Maria K.C."/>
            <person name="Allen S.E."/>
            <person name="Farag S."/>
            <person name="Shank E.A."/>
            <person name="Bowers A."/>
        </authorList>
    </citation>
    <scope>NUCLEOTIDE SEQUENCE [LARGE SCALE GENOMIC DNA]</scope>
    <source>
        <strain evidence="2 3">AFS049141</strain>
    </source>
</reference>
<feature type="transmembrane region" description="Helical" evidence="1">
    <location>
        <begin position="63"/>
        <end position="80"/>
    </location>
</feature>
<protein>
    <submittedName>
        <fullName evidence="2">Uncharacterized protein</fullName>
    </submittedName>
</protein>
<accession>A0A9X7CG51</accession>
<name>A0A9X7CG51_BACCE</name>
<comment type="caution">
    <text evidence="2">The sequence shown here is derived from an EMBL/GenBank/DDBJ whole genome shotgun (WGS) entry which is preliminary data.</text>
</comment>
<evidence type="ECO:0000256" key="1">
    <source>
        <dbReference type="SAM" id="Phobius"/>
    </source>
</evidence>
<feature type="transmembrane region" description="Helical" evidence="1">
    <location>
        <begin position="39"/>
        <end position="57"/>
    </location>
</feature>
<dbReference type="EMBL" id="NUIQ01000001">
    <property type="protein sequence ID" value="PGO82619.1"/>
    <property type="molecule type" value="Genomic_DNA"/>
</dbReference>
<gene>
    <name evidence="2" type="ORF">CN980_00040</name>
</gene>
<evidence type="ECO:0000313" key="2">
    <source>
        <dbReference type="EMBL" id="PGO82619.1"/>
    </source>
</evidence>
<dbReference type="RefSeq" id="WP_098770513.1">
    <property type="nucleotide sequence ID" value="NZ_NUIQ01000001.1"/>
</dbReference>
<organism evidence="2 3">
    <name type="scientific">Bacillus cereus</name>
    <dbReference type="NCBI Taxonomy" id="1396"/>
    <lineage>
        <taxon>Bacteria</taxon>
        <taxon>Bacillati</taxon>
        <taxon>Bacillota</taxon>
        <taxon>Bacilli</taxon>
        <taxon>Bacillales</taxon>
        <taxon>Bacillaceae</taxon>
        <taxon>Bacillus</taxon>
        <taxon>Bacillus cereus group</taxon>
    </lineage>
</organism>